<keyword evidence="6" id="KW-0472">Membrane</keyword>
<dbReference type="GO" id="GO:0005886">
    <property type="term" value="C:plasma membrane"/>
    <property type="evidence" value="ECO:0007669"/>
    <property type="project" value="TreeGrafter"/>
</dbReference>
<evidence type="ECO:0000256" key="1">
    <source>
        <dbReference type="ARBA" id="ARBA00000085"/>
    </source>
</evidence>
<protein>
    <recommendedName>
        <fullName evidence="2">histidine kinase</fullName>
        <ecNumber evidence="2">2.7.13.3</ecNumber>
    </recommendedName>
</protein>
<evidence type="ECO:0000313" key="9">
    <source>
        <dbReference type="Proteomes" id="UP000008793"/>
    </source>
</evidence>
<dbReference type="InterPro" id="IPR036890">
    <property type="entry name" value="HATPase_C_sf"/>
</dbReference>
<evidence type="ECO:0000256" key="4">
    <source>
        <dbReference type="ARBA" id="ARBA00022679"/>
    </source>
</evidence>
<dbReference type="PANTHER" id="PTHR43047">
    <property type="entry name" value="TWO-COMPONENT HISTIDINE PROTEIN KINASE"/>
    <property type="match status" value="1"/>
</dbReference>
<feature type="transmembrane region" description="Helical" evidence="6">
    <location>
        <begin position="175"/>
        <end position="192"/>
    </location>
</feature>
<evidence type="ECO:0000256" key="3">
    <source>
        <dbReference type="ARBA" id="ARBA00022553"/>
    </source>
</evidence>
<proteinExistence type="predicted"/>
<keyword evidence="6" id="KW-0812">Transmembrane</keyword>
<evidence type="ECO:0000256" key="6">
    <source>
        <dbReference type="SAM" id="Phobius"/>
    </source>
</evidence>
<dbReference type="EC" id="2.7.13.3" evidence="2"/>
<keyword evidence="8" id="KW-0614">Plasmid</keyword>
<sequence length="425" mass="49178">MRFFRPSLIIYLILSMLFTVAVVVTIDKFNGIKDQYASMEPNLDNYSTAEILFLAFERTRTAAYDEDNLDNFAIKKSIFDSKVHILKNKSININSFYYEEDFLAKLNKLESQSEALSRIYEKNIPYKNRKEEILKKMDSIQPTLIDLQEIIYRIQIRNFNKIKSIIQDNSSYTEATALASIFLLFLLMLLLWKHISKLKASLREKNIFISAIYHELSGSIQKIQMSREMIDLRGDILSAEKYLANITYHSNKLFHQTKEILEFSKIEIGNIEIKKTIFALSEIIEDIEHLFNIKNHNELIVKSSKSDLCIKSDKQKVSSIIHNLVDNANKNTFRGKINLTLRLTNNNLFIKVSDTGCGFDIKKLNRLYEPFNQGMQSETKQGLGLGLTIIKSHLKTLNAKIKVRSTLEVGSVFFVYIPLINNKKD</sequence>
<organism evidence="9">
    <name type="scientific">Erwinia billingiae (strain Eb661)</name>
    <dbReference type="NCBI Taxonomy" id="634500"/>
    <lineage>
        <taxon>Bacteria</taxon>
        <taxon>Pseudomonadati</taxon>
        <taxon>Pseudomonadota</taxon>
        <taxon>Gammaproteobacteria</taxon>
        <taxon>Enterobacterales</taxon>
        <taxon>Erwiniaceae</taxon>
        <taxon>Erwinia</taxon>
    </lineage>
</organism>
<evidence type="ECO:0000256" key="2">
    <source>
        <dbReference type="ARBA" id="ARBA00012438"/>
    </source>
</evidence>
<dbReference type="GO" id="GO:0009927">
    <property type="term" value="F:histidine phosphotransfer kinase activity"/>
    <property type="evidence" value="ECO:0007669"/>
    <property type="project" value="TreeGrafter"/>
</dbReference>
<keyword evidence="5 8" id="KW-0418">Kinase</keyword>
<keyword evidence="9" id="KW-1185">Reference proteome</keyword>
<feature type="domain" description="Histidine kinase" evidence="7">
    <location>
        <begin position="211"/>
        <end position="421"/>
    </location>
</feature>
<geneLocation type="plasmid" evidence="8 9">
    <name>pEB170</name>
</geneLocation>
<dbReference type="AlphaFoldDB" id="D8MK39"/>
<dbReference type="InterPro" id="IPR004358">
    <property type="entry name" value="Sig_transdc_His_kin-like_C"/>
</dbReference>
<dbReference type="SUPFAM" id="SSF55874">
    <property type="entry name" value="ATPase domain of HSP90 chaperone/DNA topoisomerase II/histidine kinase"/>
    <property type="match status" value="1"/>
</dbReference>
<dbReference type="HOGENOM" id="CLU_655122_0_0_6"/>
<reference evidence="8 9" key="1">
    <citation type="journal article" date="2010" name="BMC Genomics">
        <title>Genome comparison of the epiphytic bacteria Erwinia billingiae and E. tasmaniensis with the pear pathogen E. pyrifoliae.</title>
        <authorList>
            <person name="Kube M."/>
            <person name="Migdoll A.M."/>
            <person name="Gehring I."/>
            <person name="Heitmann K."/>
            <person name="Mayer Y."/>
            <person name="Kuhl H."/>
            <person name="Knaust F."/>
            <person name="Geider K."/>
            <person name="Reinhardt R."/>
        </authorList>
    </citation>
    <scope>NUCLEOTIDE SEQUENCE [LARGE SCALE GENOMIC DNA]</scope>
    <source>
        <strain evidence="8 9">Eb661</strain>
        <plasmid evidence="8">pEB170</plasmid>
    </source>
</reference>
<dbReference type="Pfam" id="PF02518">
    <property type="entry name" value="HATPase_c"/>
    <property type="match status" value="1"/>
</dbReference>
<dbReference type="GO" id="GO:0000155">
    <property type="term" value="F:phosphorelay sensor kinase activity"/>
    <property type="evidence" value="ECO:0007669"/>
    <property type="project" value="InterPro"/>
</dbReference>
<dbReference type="Proteomes" id="UP000008793">
    <property type="component" value="Plasmid pEB170"/>
</dbReference>
<keyword evidence="4" id="KW-0808">Transferase</keyword>
<comment type="catalytic activity">
    <reaction evidence="1">
        <text>ATP + protein L-histidine = ADP + protein N-phospho-L-histidine.</text>
        <dbReference type="EC" id="2.7.13.3"/>
    </reaction>
</comment>
<accession>D8MK39</accession>
<keyword evidence="3" id="KW-0597">Phosphoprotein</keyword>
<dbReference type="InterPro" id="IPR003594">
    <property type="entry name" value="HATPase_dom"/>
</dbReference>
<dbReference type="SUPFAM" id="SSF47384">
    <property type="entry name" value="Homodimeric domain of signal transducing histidine kinase"/>
    <property type="match status" value="1"/>
</dbReference>
<dbReference type="EMBL" id="FP236830">
    <property type="protein sequence ID" value="CAX53637.1"/>
    <property type="molecule type" value="Genomic_DNA"/>
</dbReference>
<dbReference type="InterPro" id="IPR036097">
    <property type="entry name" value="HisK_dim/P_sf"/>
</dbReference>
<name>D8MK39_ERWBE</name>
<dbReference type="InterPro" id="IPR005467">
    <property type="entry name" value="His_kinase_dom"/>
</dbReference>
<dbReference type="PRINTS" id="PR00344">
    <property type="entry name" value="BCTRLSENSOR"/>
</dbReference>
<gene>
    <name evidence="8" type="ordered locus">EbC_pEb17201840</name>
</gene>
<evidence type="ECO:0000259" key="7">
    <source>
        <dbReference type="PROSITE" id="PS50109"/>
    </source>
</evidence>
<dbReference type="Gene3D" id="3.30.565.10">
    <property type="entry name" value="Histidine kinase-like ATPase, C-terminal domain"/>
    <property type="match status" value="1"/>
</dbReference>
<dbReference type="SMART" id="SM00387">
    <property type="entry name" value="HATPase_c"/>
    <property type="match status" value="1"/>
</dbReference>
<keyword evidence="6" id="KW-1133">Transmembrane helix</keyword>
<evidence type="ECO:0000313" key="8">
    <source>
        <dbReference type="EMBL" id="CAX53637.1"/>
    </source>
</evidence>
<dbReference type="PANTHER" id="PTHR43047:SF72">
    <property type="entry name" value="OSMOSENSING HISTIDINE PROTEIN KINASE SLN1"/>
    <property type="match status" value="1"/>
</dbReference>
<evidence type="ECO:0000256" key="5">
    <source>
        <dbReference type="ARBA" id="ARBA00022777"/>
    </source>
</evidence>
<feature type="transmembrane region" description="Helical" evidence="6">
    <location>
        <begin position="7"/>
        <end position="26"/>
    </location>
</feature>
<dbReference type="KEGG" id="ebi:EbC_pEb17201840"/>
<dbReference type="PROSITE" id="PS50109">
    <property type="entry name" value="HIS_KIN"/>
    <property type="match status" value="1"/>
</dbReference>